<name>A0AAP0B470_9ASPA</name>
<protein>
    <submittedName>
        <fullName evidence="2">Gibberellin 20 oxidase 1-B</fullName>
    </submittedName>
</protein>
<dbReference type="PANTHER" id="PTHR47990">
    <property type="entry name" value="2-OXOGLUTARATE (2OG) AND FE(II)-DEPENDENT OXYGENASE SUPERFAMILY PROTEIN-RELATED"/>
    <property type="match status" value="1"/>
</dbReference>
<comment type="caution">
    <text evidence="2">The sequence shown here is derived from an EMBL/GenBank/DDBJ whole genome shotgun (WGS) entry which is preliminary data.</text>
</comment>
<proteinExistence type="predicted"/>
<dbReference type="InterPro" id="IPR044861">
    <property type="entry name" value="IPNS-like_FE2OG_OXY"/>
</dbReference>
<dbReference type="Proteomes" id="UP001418222">
    <property type="component" value="Unassembled WGS sequence"/>
</dbReference>
<dbReference type="AlphaFoldDB" id="A0AAP0B470"/>
<feature type="domain" description="Isopenicillin N synthase-like Fe(2+) 2OG dioxygenase" evidence="1">
    <location>
        <begin position="180"/>
        <end position="269"/>
    </location>
</feature>
<sequence>MEMASFACENNTKLELPQVEFRGLDSARRDDNAWAVARAKVAWALENYGGFEAIYDMVETQLRDDMLGRAVPELFSVPELGTLHDATKVPYHGHWFQQKGYPYLSLQLTDPYSSTAIQDYSDAIWPEGNSFFCNTAWKYASHMQELAQIIHRMILESLGLNDHFDSHIESLTYSMRLSKYNDDPSLKKSKLVLPSHKDPNFISIISQHKLEGLEVETFDGHWIHVVPKPHAFVVVLGEAFMAWSNGRFKAPKHHVKMDGFEMRYSMVYSTFPSQRNCVVETPKELVDKEHTLLFNPFNYYEYLNFRFSDEGDKHEDSLKMYCGVEQLELAAA</sequence>
<gene>
    <name evidence="2" type="primary">GA20ox1B</name>
    <name evidence="2" type="ORF">KSP39_PZI018280</name>
</gene>
<dbReference type="Pfam" id="PF03171">
    <property type="entry name" value="2OG-FeII_Oxy"/>
    <property type="match status" value="1"/>
</dbReference>
<keyword evidence="3" id="KW-1185">Reference proteome</keyword>
<evidence type="ECO:0000313" key="2">
    <source>
        <dbReference type="EMBL" id="KAK8926423.1"/>
    </source>
</evidence>
<dbReference type="EMBL" id="JBBWWQ010000016">
    <property type="protein sequence ID" value="KAK8926423.1"/>
    <property type="molecule type" value="Genomic_DNA"/>
</dbReference>
<organism evidence="2 3">
    <name type="scientific">Platanthera zijinensis</name>
    <dbReference type="NCBI Taxonomy" id="2320716"/>
    <lineage>
        <taxon>Eukaryota</taxon>
        <taxon>Viridiplantae</taxon>
        <taxon>Streptophyta</taxon>
        <taxon>Embryophyta</taxon>
        <taxon>Tracheophyta</taxon>
        <taxon>Spermatophyta</taxon>
        <taxon>Magnoliopsida</taxon>
        <taxon>Liliopsida</taxon>
        <taxon>Asparagales</taxon>
        <taxon>Orchidaceae</taxon>
        <taxon>Orchidoideae</taxon>
        <taxon>Orchideae</taxon>
        <taxon>Orchidinae</taxon>
        <taxon>Platanthera</taxon>
    </lineage>
</organism>
<dbReference type="SUPFAM" id="SSF51197">
    <property type="entry name" value="Clavaminate synthase-like"/>
    <property type="match status" value="1"/>
</dbReference>
<dbReference type="InterPro" id="IPR027443">
    <property type="entry name" value="IPNS-like_sf"/>
</dbReference>
<accession>A0AAP0B470</accession>
<evidence type="ECO:0000259" key="1">
    <source>
        <dbReference type="Pfam" id="PF03171"/>
    </source>
</evidence>
<evidence type="ECO:0000313" key="3">
    <source>
        <dbReference type="Proteomes" id="UP001418222"/>
    </source>
</evidence>
<reference evidence="2 3" key="1">
    <citation type="journal article" date="2022" name="Nat. Plants">
        <title>Genomes of leafy and leafless Platanthera orchids illuminate the evolution of mycoheterotrophy.</title>
        <authorList>
            <person name="Li M.H."/>
            <person name="Liu K.W."/>
            <person name="Li Z."/>
            <person name="Lu H.C."/>
            <person name="Ye Q.L."/>
            <person name="Zhang D."/>
            <person name="Wang J.Y."/>
            <person name="Li Y.F."/>
            <person name="Zhong Z.M."/>
            <person name="Liu X."/>
            <person name="Yu X."/>
            <person name="Liu D.K."/>
            <person name="Tu X.D."/>
            <person name="Liu B."/>
            <person name="Hao Y."/>
            <person name="Liao X.Y."/>
            <person name="Jiang Y.T."/>
            <person name="Sun W.H."/>
            <person name="Chen J."/>
            <person name="Chen Y.Q."/>
            <person name="Ai Y."/>
            <person name="Zhai J.W."/>
            <person name="Wu S.S."/>
            <person name="Zhou Z."/>
            <person name="Hsiao Y.Y."/>
            <person name="Wu W.L."/>
            <person name="Chen Y.Y."/>
            <person name="Lin Y.F."/>
            <person name="Hsu J.L."/>
            <person name="Li C.Y."/>
            <person name="Wang Z.W."/>
            <person name="Zhao X."/>
            <person name="Zhong W.Y."/>
            <person name="Ma X.K."/>
            <person name="Ma L."/>
            <person name="Huang J."/>
            <person name="Chen G.Z."/>
            <person name="Huang M.Z."/>
            <person name="Huang L."/>
            <person name="Peng D.H."/>
            <person name="Luo Y.B."/>
            <person name="Zou S.Q."/>
            <person name="Chen S.P."/>
            <person name="Lan S."/>
            <person name="Tsai W.C."/>
            <person name="Van de Peer Y."/>
            <person name="Liu Z.J."/>
        </authorList>
    </citation>
    <scope>NUCLEOTIDE SEQUENCE [LARGE SCALE GENOMIC DNA]</scope>
    <source>
        <strain evidence="2">Lor287</strain>
    </source>
</reference>
<dbReference type="InterPro" id="IPR050231">
    <property type="entry name" value="Iron_ascorbate_oxido_reductase"/>
</dbReference>
<dbReference type="Gene3D" id="2.60.120.330">
    <property type="entry name" value="B-lactam Antibiotic, Isopenicillin N Synthase, Chain"/>
    <property type="match status" value="1"/>
</dbReference>